<dbReference type="STRING" id="488538.SAR116_1428"/>
<dbReference type="KEGG" id="apb:SAR116_1428"/>
<proteinExistence type="predicted"/>
<dbReference type="InterPro" id="IPR036291">
    <property type="entry name" value="NAD(P)-bd_dom_sf"/>
</dbReference>
<dbReference type="OrthoDB" id="9782155at2"/>
<dbReference type="NCBIfam" id="TIGR02823">
    <property type="entry name" value="oxido_YhdH"/>
    <property type="match status" value="1"/>
</dbReference>
<feature type="domain" description="Enoyl reductase (ER)" evidence="1">
    <location>
        <begin position="12"/>
        <end position="328"/>
    </location>
</feature>
<dbReference type="CDD" id="cd08288">
    <property type="entry name" value="MDR_yhdh"/>
    <property type="match status" value="1"/>
</dbReference>
<keyword evidence="3" id="KW-1185">Reference proteome</keyword>
<dbReference type="PANTHER" id="PTHR43677:SF1">
    <property type="entry name" value="ACRYLYL-COA REDUCTASE ACUI-RELATED"/>
    <property type="match status" value="1"/>
</dbReference>
<dbReference type="InterPro" id="IPR020843">
    <property type="entry name" value="ER"/>
</dbReference>
<evidence type="ECO:0000313" key="2">
    <source>
        <dbReference type="EMBL" id="ADE39671.1"/>
    </source>
</evidence>
<dbReference type="Gene3D" id="3.40.50.720">
    <property type="entry name" value="NAD(P)-binding Rossmann-like Domain"/>
    <property type="match status" value="1"/>
</dbReference>
<dbReference type="SUPFAM" id="SSF50129">
    <property type="entry name" value="GroES-like"/>
    <property type="match status" value="1"/>
</dbReference>
<dbReference type="InterPro" id="IPR014188">
    <property type="entry name" value="Acrylyl-CoA_reductase_AcuI"/>
</dbReference>
<sequence length="332" mass="34888">MSKFNALVLNRDDDENLSHAVEQLDESELPAEGDVLIAVEYSTVNYKDGLCFAGQRGLVKSYPHIPGIDFAGEVISSEDDRYSAGDKVILTGWRVGEVWWGGFAQRAKVKADWLVPLPKGLTTRDAMSVGTAGLTAMLSILTLEDRGLQKHDGEILLTGAGGGVGSIATALLAATGYEVTAMTGRPEIADYLTGLGAGTIIARADLEEETGRPMESARWAGCIDAVGGKILARVLTQMKPNATVAAVGNAGGNTLSTTVIPFLLRGIGLIGIDSASCPFARRVTAWSRIASDLPIDKLNDAVTVVGLADVPSHCADILEGQIQGRVLVDVNA</sequence>
<dbReference type="Proteomes" id="UP000007460">
    <property type="component" value="Chromosome"/>
</dbReference>
<dbReference type="InterPro" id="IPR013154">
    <property type="entry name" value="ADH-like_N"/>
</dbReference>
<gene>
    <name evidence="2" type="ordered locus">SAR116_1428</name>
</gene>
<dbReference type="PANTHER" id="PTHR43677">
    <property type="entry name" value="SHORT-CHAIN DEHYDROGENASE/REDUCTASE"/>
    <property type="match status" value="1"/>
</dbReference>
<dbReference type="GO" id="GO:0043957">
    <property type="term" value="F:acryloyl-CoA reductase (NADPH) activity"/>
    <property type="evidence" value="ECO:0007669"/>
    <property type="project" value="TreeGrafter"/>
</dbReference>
<evidence type="ECO:0000259" key="1">
    <source>
        <dbReference type="SMART" id="SM00829"/>
    </source>
</evidence>
<name>D5BTS4_PUNMI</name>
<keyword evidence="2" id="KW-0560">Oxidoreductase</keyword>
<dbReference type="GO" id="GO:0003960">
    <property type="term" value="F:quinone reductase (NADPH) activity"/>
    <property type="evidence" value="ECO:0007669"/>
    <property type="project" value="UniProtKB-EC"/>
</dbReference>
<organism evidence="2 3">
    <name type="scientific">Puniceispirillum marinum (strain IMCC1322)</name>
    <dbReference type="NCBI Taxonomy" id="488538"/>
    <lineage>
        <taxon>Bacteria</taxon>
        <taxon>Pseudomonadati</taxon>
        <taxon>Pseudomonadota</taxon>
        <taxon>Alphaproteobacteria</taxon>
        <taxon>Candidatus Puniceispirillales</taxon>
        <taxon>Candidatus Puniceispirillaceae</taxon>
        <taxon>Candidatus Puniceispirillum</taxon>
    </lineage>
</organism>
<dbReference type="SUPFAM" id="SSF51735">
    <property type="entry name" value="NAD(P)-binding Rossmann-fold domains"/>
    <property type="match status" value="1"/>
</dbReference>
<dbReference type="AlphaFoldDB" id="D5BTS4"/>
<dbReference type="Pfam" id="PF08240">
    <property type="entry name" value="ADH_N"/>
    <property type="match status" value="1"/>
</dbReference>
<dbReference type="HOGENOM" id="CLU_026673_26_3_5"/>
<reference evidence="2 3" key="1">
    <citation type="journal article" date="2010" name="J. Bacteriol.">
        <title>Complete genome sequence of "Candidatus Puniceispirillum marinum" IMCC1322, a representative of the SAR116 clade in the Alphaproteobacteria.</title>
        <authorList>
            <person name="Oh H.M."/>
            <person name="Kwon K.K."/>
            <person name="Kang I."/>
            <person name="Kang S.G."/>
            <person name="Lee J.H."/>
            <person name="Kim S.J."/>
            <person name="Cho J.C."/>
        </authorList>
    </citation>
    <scope>NUCLEOTIDE SEQUENCE [LARGE SCALE GENOMIC DNA]</scope>
    <source>
        <strain evidence="2 3">IMCC1322</strain>
    </source>
</reference>
<dbReference type="EMBL" id="CP001751">
    <property type="protein sequence ID" value="ADE39671.1"/>
    <property type="molecule type" value="Genomic_DNA"/>
</dbReference>
<dbReference type="InterPro" id="IPR051397">
    <property type="entry name" value="Zn-ADH-like_protein"/>
</dbReference>
<dbReference type="SMART" id="SM00829">
    <property type="entry name" value="PKS_ER"/>
    <property type="match status" value="1"/>
</dbReference>
<protein>
    <submittedName>
        <fullName evidence="2">Oxidoreductase, zinc-binding dehydrogenase family</fullName>
        <ecNumber evidence="2">1.6.5.5</ecNumber>
    </submittedName>
</protein>
<dbReference type="Pfam" id="PF00107">
    <property type="entry name" value="ADH_zinc_N"/>
    <property type="match status" value="1"/>
</dbReference>
<dbReference type="Gene3D" id="3.90.180.10">
    <property type="entry name" value="Medium-chain alcohol dehydrogenases, catalytic domain"/>
    <property type="match status" value="1"/>
</dbReference>
<dbReference type="EC" id="1.6.5.5" evidence="2"/>
<dbReference type="eggNOG" id="COG0604">
    <property type="taxonomic scope" value="Bacteria"/>
</dbReference>
<accession>D5BTS4</accession>
<evidence type="ECO:0000313" key="3">
    <source>
        <dbReference type="Proteomes" id="UP000007460"/>
    </source>
</evidence>
<dbReference type="InterPro" id="IPR013149">
    <property type="entry name" value="ADH-like_C"/>
</dbReference>
<dbReference type="InterPro" id="IPR011032">
    <property type="entry name" value="GroES-like_sf"/>
</dbReference>
<dbReference type="RefSeq" id="WP_013046298.1">
    <property type="nucleotide sequence ID" value="NC_014010.1"/>
</dbReference>